<evidence type="ECO:0000259" key="12">
    <source>
        <dbReference type="PROSITE" id="PS52019"/>
    </source>
</evidence>
<evidence type="ECO:0000256" key="4">
    <source>
        <dbReference type="ARBA" id="ARBA00022679"/>
    </source>
</evidence>
<dbReference type="Gene3D" id="3.30.70.3290">
    <property type="match status" value="1"/>
</dbReference>
<dbReference type="GO" id="GO:0004312">
    <property type="term" value="F:fatty acid synthase activity"/>
    <property type="evidence" value="ECO:0007669"/>
    <property type="project" value="TreeGrafter"/>
</dbReference>
<dbReference type="InterPro" id="IPR013968">
    <property type="entry name" value="PKS_KR"/>
</dbReference>
<dbReference type="InterPro" id="IPR018201">
    <property type="entry name" value="Ketoacyl_synth_AS"/>
</dbReference>
<dbReference type="Gene3D" id="3.10.129.110">
    <property type="entry name" value="Polyketide synthase dehydratase"/>
    <property type="match status" value="1"/>
</dbReference>
<dbReference type="InterPro" id="IPR011032">
    <property type="entry name" value="GroES-like_sf"/>
</dbReference>
<dbReference type="FunFam" id="3.40.50.720:FF:000209">
    <property type="entry name" value="Polyketide synthase Pks12"/>
    <property type="match status" value="1"/>
</dbReference>
<reference evidence="13 14" key="1">
    <citation type="submission" date="2017-06" db="EMBL/GenBank/DDBJ databases">
        <title>Ant-infecting Ophiocordyceps genomes reveal a high diversity of potential behavioral manipulation genes and a possible major role for enterotoxins.</title>
        <authorList>
            <person name="De Bekker C."/>
            <person name="Evans H.C."/>
            <person name="Brachmann A."/>
            <person name="Hughes D.P."/>
        </authorList>
    </citation>
    <scope>NUCLEOTIDE SEQUENCE [LARGE SCALE GENOMIC DNA]</scope>
    <source>
        <strain evidence="13 14">Map16</strain>
    </source>
</reference>
<evidence type="ECO:0000259" key="11">
    <source>
        <dbReference type="PROSITE" id="PS52004"/>
    </source>
</evidence>
<feature type="domain" description="Carrier" evidence="10">
    <location>
        <begin position="2751"/>
        <end position="2828"/>
    </location>
</feature>
<dbReference type="InterPro" id="IPR049900">
    <property type="entry name" value="PKS_mFAS_DH"/>
</dbReference>
<dbReference type="Pfam" id="PF21089">
    <property type="entry name" value="PKS_DH_N"/>
    <property type="match status" value="1"/>
</dbReference>
<dbReference type="InterPro" id="IPR029063">
    <property type="entry name" value="SAM-dependent_MTases_sf"/>
</dbReference>
<dbReference type="STRING" id="2004952.A0A2C5ZJY7"/>
<dbReference type="PROSITE" id="PS50075">
    <property type="entry name" value="CARRIER"/>
    <property type="match status" value="1"/>
</dbReference>
<keyword evidence="3" id="KW-0597">Phosphoprotein</keyword>
<dbReference type="InterPro" id="IPR036736">
    <property type="entry name" value="ACP-like_sf"/>
</dbReference>
<dbReference type="CDD" id="cd05195">
    <property type="entry name" value="enoyl_red"/>
    <property type="match status" value="1"/>
</dbReference>
<dbReference type="PROSITE" id="PS00606">
    <property type="entry name" value="KS3_1"/>
    <property type="match status" value="1"/>
</dbReference>
<dbReference type="InterPro" id="IPR032821">
    <property type="entry name" value="PKS_assoc"/>
</dbReference>
<keyword evidence="4" id="KW-0808">Transferase</keyword>
<feature type="active site" description="Proton donor; for dehydratase activity" evidence="9">
    <location>
        <position position="1438"/>
    </location>
</feature>
<dbReference type="PROSITE" id="PS52004">
    <property type="entry name" value="KS3_2"/>
    <property type="match status" value="1"/>
</dbReference>
<dbReference type="PANTHER" id="PTHR43775:SF29">
    <property type="entry name" value="ASPERFURANONE POLYKETIDE SYNTHASE AFOG-RELATED"/>
    <property type="match status" value="1"/>
</dbReference>
<dbReference type="SMART" id="SM00827">
    <property type="entry name" value="PKS_AT"/>
    <property type="match status" value="1"/>
</dbReference>
<dbReference type="Pfam" id="PF23297">
    <property type="entry name" value="ACP_SdgA_C"/>
    <property type="match status" value="1"/>
</dbReference>
<keyword evidence="5" id="KW-0521">NADP</keyword>
<dbReference type="Proteomes" id="UP000226431">
    <property type="component" value="Unassembled WGS sequence"/>
</dbReference>
<evidence type="ECO:0000256" key="2">
    <source>
        <dbReference type="ARBA" id="ARBA00022450"/>
    </source>
</evidence>
<dbReference type="SMART" id="SM00823">
    <property type="entry name" value="PKS_PP"/>
    <property type="match status" value="1"/>
</dbReference>
<dbReference type="Pfam" id="PF08659">
    <property type="entry name" value="KR"/>
    <property type="match status" value="1"/>
</dbReference>
<dbReference type="CDD" id="cd02440">
    <property type="entry name" value="AdoMet_MTases"/>
    <property type="match status" value="1"/>
</dbReference>
<dbReference type="InterPro" id="IPR014043">
    <property type="entry name" value="Acyl_transferase_dom"/>
</dbReference>
<dbReference type="GO" id="GO:0006633">
    <property type="term" value="P:fatty acid biosynthetic process"/>
    <property type="evidence" value="ECO:0007669"/>
    <property type="project" value="InterPro"/>
</dbReference>
<dbReference type="InterPro" id="IPR020841">
    <property type="entry name" value="PKS_Beta-ketoAc_synthase_dom"/>
</dbReference>
<evidence type="ECO:0000256" key="7">
    <source>
        <dbReference type="ARBA" id="ARBA00023268"/>
    </source>
</evidence>
<dbReference type="GO" id="GO:0044550">
    <property type="term" value="P:secondary metabolite biosynthetic process"/>
    <property type="evidence" value="ECO:0007669"/>
    <property type="project" value="TreeGrafter"/>
</dbReference>
<dbReference type="InterPro" id="IPR016035">
    <property type="entry name" value="Acyl_Trfase/lysoPLipase"/>
</dbReference>
<evidence type="ECO:0000259" key="10">
    <source>
        <dbReference type="PROSITE" id="PS50075"/>
    </source>
</evidence>
<dbReference type="SMART" id="SM00829">
    <property type="entry name" value="PKS_ER"/>
    <property type="match status" value="1"/>
</dbReference>
<dbReference type="SUPFAM" id="SSF53901">
    <property type="entry name" value="Thiolase-like"/>
    <property type="match status" value="1"/>
</dbReference>
<feature type="active site" description="Proton acceptor; for dehydratase activity" evidence="9">
    <location>
        <position position="1242"/>
    </location>
</feature>
<dbReference type="InterPro" id="IPR020807">
    <property type="entry name" value="PKS_DH"/>
</dbReference>
<dbReference type="PANTHER" id="PTHR43775">
    <property type="entry name" value="FATTY ACID SYNTHASE"/>
    <property type="match status" value="1"/>
</dbReference>
<dbReference type="SMART" id="SM00826">
    <property type="entry name" value="PKS_DH"/>
    <property type="match status" value="1"/>
</dbReference>
<evidence type="ECO:0000313" key="13">
    <source>
        <dbReference type="EMBL" id="PHH80120.1"/>
    </source>
</evidence>
<dbReference type="InterPro" id="IPR013217">
    <property type="entry name" value="Methyltransf_12"/>
</dbReference>
<dbReference type="Gene3D" id="3.90.180.10">
    <property type="entry name" value="Medium-chain alcohol dehydrogenases, catalytic domain"/>
    <property type="match status" value="1"/>
</dbReference>
<dbReference type="InterPro" id="IPR001227">
    <property type="entry name" value="Ac_transferase_dom_sf"/>
</dbReference>
<dbReference type="SUPFAM" id="SSF53335">
    <property type="entry name" value="S-adenosyl-L-methionine-dependent methyltransferases"/>
    <property type="match status" value="1"/>
</dbReference>
<evidence type="ECO:0000313" key="14">
    <source>
        <dbReference type="Proteomes" id="UP000226431"/>
    </source>
</evidence>
<dbReference type="InterPro" id="IPR016036">
    <property type="entry name" value="Malonyl_transacylase_ACP-bd"/>
</dbReference>
<dbReference type="Gene3D" id="3.40.366.10">
    <property type="entry name" value="Malonyl-Coenzyme A Acyl Carrier Protein, domain 2"/>
    <property type="match status" value="1"/>
</dbReference>
<dbReference type="InterPro" id="IPR057326">
    <property type="entry name" value="KR_dom"/>
</dbReference>
<keyword evidence="7" id="KW-0511">Multifunctional enzyme</keyword>
<dbReference type="InterPro" id="IPR042104">
    <property type="entry name" value="PKS_dehydratase_sf"/>
</dbReference>
<dbReference type="Gene3D" id="3.40.47.10">
    <property type="match status" value="1"/>
</dbReference>
<dbReference type="Pfam" id="PF16197">
    <property type="entry name" value="KAsynt_C_assoc"/>
    <property type="match status" value="1"/>
</dbReference>
<dbReference type="SUPFAM" id="SSF51735">
    <property type="entry name" value="NAD(P)-binding Rossmann-fold domains"/>
    <property type="match status" value="2"/>
</dbReference>
<dbReference type="SMART" id="SM00825">
    <property type="entry name" value="PKS_KS"/>
    <property type="match status" value="1"/>
</dbReference>
<feature type="region of interest" description="C-terminal hotdog fold" evidence="9">
    <location>
        <begin position="1373"/>
        <end position="1528"/>
    </location>
</feature>
<keyword evidence="14" id="KW-1185">Reference proteome</keyword>
<dbReference type="InterPro" id="IPR050091">
    <property type="entry name" value="PKS_NRPS_Biosynth_Enz"/>
</dbReference>
<dbReference type="Pfam" id="PF00109">
    <property type="entry name" value="ketoacyl-synt"/>
    <property type="match status" value="1"/>
</dbReference>
<evidence type="ECO:0000256" key="5">
    <source>
        <dbReference type="ARBA" id="ARBA00022857"/>
    </source>
</evidence>
<dbReference type="GO" id="GO:1901336">
    <property type="term" value="P:lactone biosynthetic process"/>
    <property type="evidence" value="ECO:0007669"/>
    <property type="project" value="UniProtKB-ARBA"/>
</dbReference>
<dbReference type="Gene3D" id="3.40.50.150">
    <property type="entry name" value="Vaccinia Virus protein VP39"/>
    <property type="match status" value="1"/>
</dbReference>
<name>A0A2C5ZJY7_9HYPO</name>
<dbReference type="GO" id="GO:0016491">
    <property type="term" value="F:oxidoreductase activity"/>
    <property type="evidence" value="ECO:0007669"/>
    <property type="project" value="UniProtKB-KW"/>
</dbReference>
<proteinExistence type="predicted"/>
<dbReference type="EMBL" id="NJES01000025">
    <property type="protein sequence ID" value="PHH80120.1"/>
    <property type="molecule type" value="Genomic_DNA"/>
</dbReference>
<feature type="region of interest" description="N-terminal hotdog fold" evidence="9">
    <location>
        <begin position="1210"/>
        <end position="1344"/>
    </location>
</feature>
<dbReference type="Pfam" id="PF08242">
    <property type="entry name" value="Methyltransf_12"/>
    <property type="match status" value="1"/>
</dbReference>
<dbReference type="InterPro" id="IPR013149">
    <property type="entry name" value="ADH-like_C"/>
</dbReference>
<dbReference type="Gene3D" id="3.40.50.1820">
    <property type="entry name" value="alpha/beta hydrolase"/>
    <property type="match status" value="1"/>
</dbReference>
<dbReference type="InterPro" id="IPR049551">
    <property type="entry name" value="PKS_DH_C"/>
</dbReference>
<accession>A0A2C5ZJY7</accession>
<dbReference type="Pfam" id="PF14765">
    <property type="entry name" value="PS-DH"/>
    <property type="match status" value="1"/>
</dbReference>
<organism evidence="13 14">
    <name type="scientific">Ophiocordyceps camponoti-rufipedis</name>
    <dbReference type="NCBI Taxonomy" id="2004952"/>
    <lineage>
        <taxon>Eukaryota</taxon>
        <taxon>Fungi</taxon>
        <taxon>Dikarya</taxon>
        <taxon>Ascomycota</taxon>
        <taxon>Pezizomycotina</taxon>
        <taxon>Sordariomycetes</taxon>
        <taxon>Hypocreomycetidae</taxon>
        <taxon>Hypocreales</taxon>
        <taxon>Ophiocordycipitaceae</taxon>
        <taxon>Ophiocordyceps</taxon>
    </lineage>
</organism>
<evidence type="ECO:0000256" key="3">
    <source>
        <dbReference type="ARBA" id="ARBA00022553"/>
    </source>
</evidence>
<dbReference type="Pfam" id="PF02801">
    <property type="entry name" value="Ketoacyl-synt_C"/>
    <property type="match status" value="1"/>
</dbReference>
<dbReference type="PROSITE" id="PS00012">
    <property type="entry name" value="PHOSPHOPANTETHEINE"/>
    <property type="match status" value="1"/>
</dbReference>
<dbReference type="GO" id="GO:0031177">
    <property type="term" value="F:phosphopantetheine binding"/>
    <property type="evidence" value="ECO:0007669"/>
    <property type="project" value="InterPro"/>
</dbReference>
<dbReference type="InterPro" id="IPR014031">
    <property type="entry name" value="Ketoacyl_synth_C"/>
</dbReference>
<dbReference type="Gene3D" id="1.10.1200.10">
    <property type="entry name" value="ACP-like"/>
    <property type="match status" value="1"/>
</dbReference>
<dbReference type="InterPro" id="IPR029058">
    <property type="entry name" value="AB_hydrolase_fold"/>
</dbReference>
<comment type="caution">
    <text evidence="13">The sequence shown here is derived from an EMBL/GenBank/DDBJ whole genome shotgun (WGS) entry which is preliminary data.</text>
</comment>
<feature type="domain" description="Ketosynthase family 3 (KS3)" evidence="11">
    <location>
        <begin position="297"/>
        <end position="722"/>
    </location>
</feature>
<dbReference type="PROSITE" id="PS52019">
    <property type="entry name" value="PKS_MFAS_DH"/>
    <property type="match status" value="1"/>
</dbReference>
<dbReference type="InterPro" id="IPR020806">
    <property type="entry name" value="PKS_PP-bd"/>
</dbReference>
<dbReference type="InterPro" id="IPR020843">
    <property type="entry name" value="ER"/>
</dbReference>
<dbReference type="OrthoDB" id="329835at2759"/>
<dbReference type="Pfam" id="PF00698">
    <property type="entry name" value="Acyl_transf_1"/>
    <property type="match status" value="1"/>
</dbReference>
<dbReference type="SUPFAM" id="SSF50129">
    <property type="entry name" value="GroES-like"/>
    <property type="match status" value="1"/>
</dbReference>
<dbReference type="SMART" id="SM00822">
    <property type="entry name" value="PKS_KR"/>
    <property type="match status" value="1"/>
</dbReference>
<dbReference type="Gene3D" id="3.40.50.720">
    <property type="entry name" value="NAD(P)-binding Rossmann-like Domain"/>
    <property type="match status" value="1"/>
</dbReference>
<keyword evidence="8" id="KW-0012">Acyltransferase</keyword>
<dbReference type="CDD" id="cd00833">
    <property type="entry name" value="PKS"/>
    <property type="match status" value="1"/>
</dbReference>
<evidence type="ECO:0000256" key="1">
    <source>
        <dbReference type="ARBA" id="ARBA00005179"/>
    </source>
</evidence>
<evidence type="ECO:0000256" key="8">
    <source>
        <dbReference type="ARBA" id="ARBA00023315"/>
    </source>
</evidence>
<evidence type="ECO:0000256" key="6">
    <source>
        <dbReference type="ARBA" id="ARBA00023002"/>
    </source>
</evidence>
<gene>
    <name evidence="13" type="ORF">CDD80_2808</name>
</gene>
<dbReference type="InterPro" id="IPR016039">
    <property type="entry name" value="Thiolase-like"/>
</dbReference>
<sequence>MRILCVHGAAINGDIFASKTEKLRALLPADYSYEWPEGEHEVTPIQSLSDTYPGPYLSHLEEITTRGIRNSIERLEACIEEDGPFDGVMAICEVLSFRHPGAMLVAGLLFKRQMEDPTGPLPFRFAIFIAGAPPLTWSDSVGQNMFNQVMSEDPLDVDKDNFDEPEAGIQGRPNIEYIKEFGRKLYRDLTPELEKWVQTVEDMGTDPDKARLMPHAILPQLHPDRLDLPTAHMWGRNDVLSSHSGLLFRLCNPDFALSHVHDGVHDVPQSSKDNEIFSNLVRKTILRSQFAVNNMAAVDIAIVGLACRFPGEAKSPKAFYQMLVQGRDAWSKVPKSRYDVDAYRHPSRERRGTMVCEGGYFLEDDVSRWDAPFFACSTVEAHAMDPQQRLLLEVAYESLENAGIPMEALAESDAACFVGGFTNDYQRIVTSESEATPQYTMTGNSTAMMANRVSWFLNLRGPSVTVDTACSSSMAAFHLACETIRSESNETRCAMVGGTSLLFNPDDPCGMNALGFLSPDSRCYSFDSRANGYARGEGVAMLVLKHMDDALRDGDAIRGVVRASALNSDGRTAGIVLPNGEAHQRLINHTYRLAGFHPADTQYAELHGTGTRVGDPTEISAVARTLAADRSTPLLCGSVKTQIGHSEAAAAMAGILKCVLSMEAGILPPNKNFVEPNPRLRLEASNIVVPTESQPWPVAAVRRCSINSFGFGGLNGHVILDGAASYLGSRGLAVPDVDADAEAKARPRLFLLSAPEQSAVARQLRTHADYLTDSSPPVSLPLLAHTLGARRSVFQWRLAVVARSADELESLWRQNGPAPIKAVASPGVALIFTGQGAQWHAMGRELLALPVFARSVRASAAALVAQGCPWDAWTELMRPEAESRVGQAVYSQPLTSLLQIALVDLLRYWGVTPSAVVGHSSGEMAAAYAVGALSREDCLTIAYHRGVVSEMAAQREPGGAMMAVGLSADEIRPRLVSSAITVACINSPNNVTLAGDAAALEELAESLKRDDVFCRVLKVQNAFHSPQMQTVADEYRRRIAGVKPVDVTAAFHSTVHGCRIPTSKLTADYWVANLCSPVELVRALDDMLCTNDGKGKRSKAPTIMVEVGPHGVLAGPFEQFRLARRGLEHLGYYSLLSRGRDAMITAMTAASALWMRGAAVRVDKINDLDEASRPATVLTDLPSYSWNHSVSYWHETWGSRNRRWPSAPKHDLIGWRLPACNPLEPVWKNYLRVGEIPWLKDHQVHGDVVFPAAGVISAVIEAMRQFESGHDITSFELREFYIPRPLLIPSTELGAETFLHLKRRKTGMGSGAGPWLEFSFYSRQDDDTFVEHAHGLVQAHFAKQCNEVDGGRELREETLAHQRRFRHQVKTCDEPLTSQAHYEFCRSIGLVYGDNFQGLCNVRLRDTNVAFEVSVVDTPACMPGACESDYLVHPTTIDLLFQALLATLPNMRDAEKQGWAPTAVGSIRVSTAIRRGPGTVLQGHGELSSGAAHQMVGFVMAGDGVFDSFPAVVMDGIQVSALGTMQSASVNASEDSIVKLYATPAWKPDLLLLEGRRPARLAVGATQDHDAARFSIDSREIVDDMCRAALQRLDDEAIAELAPHLQQYVSWMQKRTSETRTFASITPPISPGFSAYDVKVDEYFSINKLKSFIDRFPVDGRLLQHAFACIDPIFSGETTPIAALMASDDFARFYKESNGAEVMIPIFRNWFDLKAHKKPSLRILEVGGGTGAMTVPILETMGDAEGETPRFSGFTFTDISPGWFEGARTLLRRWKSRVDYKVLNIEVDPVEQGFEPESYDVILAFNVLHATKSIKTSLENCRRLLKPGGNLIVGECTNPDDMLSFIFGLLPGWWAAEDGRQFGPLLSESAWDKTLKDAGFSGTDIAMPDGDDEAGHHRMSVMVSTKPHEQETSSSTKDVVVLVANNSINDIGKSLAASVRRDLEQLGARVSIKVLGSSEIKFEGKTVISLLEYGMPILQQVQEADFENIKHVLLHCRELLWVTRSDAADKEGHPSMRIISGLLHCLKNEDASRRLHELHLCRNVTASVAKTSDVILRRLNSLWQGEGEEAAELVTVERDGEFCIPRYVPEKTMNRSLARTTDSDLELQTEKLVQAGRPLRLKIGRPGMLDTLHFGDDDEALQPLAKDEVMIEVLADVLIAMGELRSPNLGYEAAGIIVGTGAKVTRLSVGDRVLCLRPAVMRTRIRTNQWHVHLLPACLSIENGVTIPVAYATAYRCLVEVARLEKGETVLIHAAAGGFGQASIHMAKMLGADIFCTVSSEAKKRLVVSLGVKPEHVFSSRDVSFEAGIKRITNGRGVDVVVNSLAGELLRRSWACMAPYGRFVEVGKRDIVGNSGLDMQPFDNNAVFACVNLDAMTSEPRRLWELVDKVLRLFEQGSLGLIQPIAVHDFSDLEAVFREMQRGAHMGKLALRVTPESRVPVAPRKTVPLKLSPDATYLLAGGLGGLGRAQALFMVEHGARHLAFVSRSGDSRPEARKLLDTLAKAGVKTRAYAGDVADRDGLGAILDDVARRMPPIRGVIQGAMVLDDALFQNMSYDQWQNATRPKIQGSWNLHELLPADLDFFVVLSSMAGAIGFVSQANYAAGNTYQDALAHYRHARGLPALSIDLGITKGFGYVAEHEEVAAKLKPYGLATVNEQQLFHLLRCAMAGTADGDNKLPTRQLLAGAGTGGLAQASLATVPETNLFWLSALASFSYLGEVDMRASAETAGDEMTDDARLVGQLSASKTMDEAAEVVQDMLLARISTIMSVPTADIDTAKPVHAYGVDSLVAVELRNWLSKRLRSDVSIFDLTGNMAITTLSRKIASRSRLVPTAAKGQGGNETGVAE</sequence>
<keyword evidence="6" id="KW-0560">Oxidoreductase</keyword>
<dbReference type="InterPro" id="IPR009081">
    <property type="entry name" value="PP-bd_ACP"/>
</dbReference>
<dbReference type="InterPro" id="IPR014030">
    <property type="entry name" value="Ketoacyl_synth_N"/>
</dbReference>
<dbReference type="SUPFAM" id="SSF47336">
    <property type="entry name" value="ACP-like"/>
    <property type="match status" value="1"/>
</dbReference>
<dbReference type="GO" id="GO:0004315">
    <property type="term" value="F:3-oxoacyl-[acyl-carrier-protein] synthase activity"/>
    <property type="evidence" value="ECO:0007669"/>
    <property type="project" value="InterPro"/>
</dbReference>
<dbReference type="InterPro" id="IPR036291">
    <property type="entry name" value="NAD(P)-bd_dom_sf"/>
</dbReference>
<dbReference type="InterPro" id="IPR006162">
    <property type="entry name" value="Ppantetheine_attach_site"/>
</dbReference>
<keyword evidence="2" id="KW-0596">Phosphopantetheine</keyword>
<dbReference type="SUPFAM" id="SSF52151">
    <property type="entry name" value="FabD/lysophospholipase-like"/>
    <property type="match status" value="1"/>
</dbReference>
<dbReference type="Pfam" id="PF00107">
    <property type="entry name" value="ADH_zinc_N"/>
    <property type="match status" value="1"/>
</dbReference>
<dbReference type="InterPro" id="IPR005645">
    <property type="entry name" value="FSH-like_dom"/>
</dbReference>
<evidence type="ECO:0000256" key="9">
    <source>
        <dbReference type="PROSITE-ProRule" id="PRU01363"/>
    </source>
</evidence>
<dbReference type="Pfam" id="PF03959">
    <property type="entry name" value="FSH1"/>
    <property type="match status" value="1"/>
</dbReference>
<comment type="pathway">
    <text evidence="1">Secondary metabolite biosynthesis.</text>
</comment>
<protein>
    <submittedName>
        <fullName evidence="13">Uncharacterized protein</fullName>
    </submittedName>
</protein>
<dbReference type="SUPFAM" id="SSF55048">
    <property type="entry name" value="Probable ACP-binding domain of malonyl-CoA ACP transacylase"/>
    <property type="match status" value="1"/>
</dbReference>
<feature type="domain" description="PKS/mFAS DH" evidence="12">
    <location>
        <begin position="1210"/>
        <end position="1528"/>
    </location>
</feature>
<dbReference type="InterPro" id="IPR049552">
    <property type="entry name" value="PKS_DH_N"/>
</dbReference>